<name>A0A0C3MWC1_PISTI</name>
<evidence type="ECO:0000313" key="2">
    <source>
        <dbReference type="EMBL" id="KIN93234.1"/>
    </source>
</evidence>
<dbReference type="Proteomes" id="UP000054217">
    <property type="component" value="Unassembled WGS sequence"/>
</dbReference>
<dbReference type="AlphaFoldDB" id="A0A0C3MWC1"/>
<gene>
    <name evidence="2" type="ORF">M404DRAFT_36272</name>
</gene>
<feature type="compositionally biased region" description="Basic and acidic residues" evidence="1">
    <location>
        <begin position="1"/>
        <end position="11"/>
    </location>
</feature>
<reference evidence="3" key="2">
    <citation type="submission" date="2015-01" db="EMBL/GenBank/DDBJ databases">
        <title>Evolutionary Origins and Diversification of the Mycorrhizal Mutualists.</title>
        <authorList>
            <consortium name="DOE Joint Genome Institute"/>
            <consortium name="Mycorrhizal Genomics Consortium"/>
            <person name="Kohler A."/>
            <person name="Kuo A."/>
            <person name="Nagy L.G."/>
            <person name="Floudas D."/>
            <person name="Copeland A."/>
            <person name="Barry K.W."/>
            <person name="Cichocki N."/>
            <person name="Veneault-Fourrey C."/>
            <person name="LaButti K."/>
            <person name="Lindquist E.A."/>
            <person name="Lipzen A."/>
            <person name="Lundell T."/>
            <person name="Morin E."/>
            <person name="Murat C."/>
            <person name="Riley R."/>
            <person name="Ohm R."/>
            <person name="Sun H."/>
            <person name="Tunlid A."/>
            <person name="Henrissat B."/>
            <person name="Grigoriev I.V."/>
            <person name="Hibbett D.S."/>
            <person name="Martin F."/>
        </authorList>
    </citation>
    <scope>NUCLEOTIDE SEQUENCE [LARGE SCALE GENOMIC DNA]</scope>
    <source>
        <strain evidence="3">Marx 270</strain>
    </source>
</reference>
<evidence type="ECO:0000313" key="3">
    <source>
        <dbReference type="Proteomes" id="UP000054217"/>
    </source>
</evidence>
<reference evidence="2 3" key="1">
    <citation type="submission" date="2014-04" db="EMBL/GenBank/DDBJ databases">
        <authorList>
            <consortium name="DOE Joint Genome Institute"/>
            <person name="Kuo A."/>
            <person name="Kohler A."/>
            <person name="Costa M.D."/>
            <person name="Nagy L.G."/>
            <person name="Floudas D."/>
            <person name="Copeland A."/>
            <person name="Barry K.W."/>
            <person name="Cichocki N."/>
            <person name="Veneault-Fourrey C."/>
            <person name="LaButti K."/>
            <person name="Lindquist E.A."/>
            <person name="Lipzen A."/>
            <person name="Lundell T."/>
            <person name="Morin E."/>
            <person name="Murat C."/>
            <person name="Sun H."/>
            <person name="Tunlid A."/>
            <person name="Henrissat B."/>
            <person name="Grigoriev I.V."/>
            <person name="Hibbett D.S."/>
            <person name="Martin F."/>
            <person name="Nordberg H.P."/>
            <person name="Cantor M.N."/>
            <person name="Hua S.X."/>
        </authorList>
    </citation>
    <scope>NUCLEOTIDE SEQUENCE [LARGE SCALE GENOMIC DNA]</scope>
    <source>
        <strain evidence="2 3">Marx 270</strain>
    </source>
</reference>
<accession>A0A0C3MWC1</accession>
<organism evidence="2 3">
    <name type="scientific">Pisolithus tinctorius Marx 270</name>
    <dbReference type="NCBI Taxonomy" id="870435"/>
    <lineage>
        <taxon>Eukaryota</taxon>
        <taxon>Fungi</taxon>
        <taxon>Dikarya</taxon>
        <taxon>Basidiomycota</taxon>
        <taxon>Agaricomycotina</taxon>
        <taxon>Agaricomycetes</taxon>
        <taxon>Agaricomycetidae</taxon>
        <taxon>Boletales</taxon>
        <taxon>Sclerodermatineae</taxon>
        <taxon>Pisolithaceae</taxon>
        <taxon>Pisolithus</taxon>
    </lineage>
</organism>
<keyword evidence="3" id="KW-1185">Reference proteome</keyword>
<dbReference type="InParanoid" id="A0A0C3MWC1"/>
<proteinExistence type="predicted"/>
<feature type="region of interest" description="Disordered" evidence="1">
    <location>
        <begin position="137"/>
        <end position="159"/>
    </location>
</feature>
<feature type="compositionally biased region" description="Basic and acidic residues" evidence="1">
    <location>
        <begin position="56"/>
        <end position="69"/>
    </location>
</feature>
<evidence type="ECO:0000256" key="1">
    <source>
        <dbReference type="SAM" id="MobiDB-lite"/>
    </source>
</evidence>
<protein>
    <submittedName>
        <fullName evidence="2">Uncharacterized protein</fullName>
    </submittedName>
</protein>
<sequence length="159" mass="16987">MWVARDGKDVEAGLNTSVKVDKGKKRKVDEGAPEAKPSKKRQMKASMNPTGVLEIDEPKVIKGKPREAGDGNSTLREQFKCLIAIANAITNNMAGLFNLQEVIVANSGQVADVLEAIINKSCGTGYWPPLLTQLQEEAGGGCEEAEEGDEASAKAEQSM</sequence>
<dbReference type="EMBL" id="KN832195">
    <property type="protein sequence ID" value="KIN93234.1"/>
    <property type="molecule type" value="Genomic_DNA"/>
</dbReference>
<dbReference type="HOGENOM" id="CLU_1661514_0_0_1"/>
<feature type="region of interest" description="Disordered" evidence="1">
    <location>
        <begin position="1"/>
        <end position="72"/>
    </location>
</feature>